<reference evidence="1" key="1">
    <citation type="submission" date="2018-11" db="EMBL/GenBank/DDBJ databases">
        <authorList>
            <person name="Alioto T."/>
            <person name="Alioto T."/>
        </authorList>
    </citation>
    <scope>NUCLEOTIDE SEQUENCE</scope>
</reference>
<comment type="caution">
    <text evidence="1">The sequence shown here is derived from an EMBL/GenBank/DDBJ whole genome shotgun (WGS) entry which is preliminary data.</text>
</comment>
<accession>A0A8B6HKF2</accession>
<proteinExistence type="predicted"/>
<keyword evidence="2" id="KW-1185">Reference proteome</keyword>
<gene>
    <name evidence="1" type="ORF">MGAL_10B076227</name>
</gene>
<dbReference type="PROSITE" id="PS51257">
    <property type="entry name" value="PROKAR_LIPOPROTEIN"/>
    <property type="match status" value="1"/>
</dbReference>
<sequence length="94" mass="10666">MQTSLEKYNEGRFKMRHLSLVGGSFALLLIFSCVLEEHGVIAQPRHSVKVPHCQLFCRLPLSKSGCNTCCRSTVPRYDIGECHSNACHCWVWLT</sequence>
<dbReference type="AlphaFoldDB" id="A0A8B6HKF2"/>
<protein>
    <submittedName>
        <fullName evidence="1">Uncharacterized protein</fullName>
    </submittedName>
</protein>
<dbReference type="EMBL" id="UYJE01010128">
    <property type="protein sequence ID" value="VDI79993.1"/>
    <property type="molecule type" value="Genomic_DNA"/>
</dbReference>
<dbReference type="Proteomes" id="UP000596742">
    <property type="component" value="Unassembled WGS sequence"/>
</dbReference>
<evidence type="ECO:0000313" key="1">
    <source>
        <dbReference type="EMBL" id="VDI79993.1"/>
    </source>
</evidence>
<name>A0A8B6HKF2_MYTGA</name>
<evidence type="ECO:0000313" key="2">
    <source>
        <dbReference type="Proteomes" id="UP000596742"/>
    </source>
</evidence>
<organism evidence="1 2">
    <name type="scientific">Mytilus galloprovincialis</name>
    <name type="common">Mediterranean mussel</name>
    <dbReference type="NCBI Taxonomy" id="29158"/>
    <lineage>
        <taxon>Eukaryota</taxon>
        <taxon>Metazoa</taxon>
        <taxon>Spiralia</taxon>
        <taxon>Lophotrochozoa</taxon>
        <taxon>Mollusca</taxon>
        <taxon>Bivalvia</taxon>
        <taxon>Autobranchia</taxon>
        <taxon>Pteriomorphia</taxon>
        <taxon>Mytilida</taxon>
        <taxon>Mytiloidea</taxon>
        <taxon>Mytilidae</taxon>
        <taxon>Mytilinae</taxon>
        <taxon>Mytilus</taxon>
    </lineage>
</organism>